<reference evidence="1" key="1">
    <citation type="submission" date="2022-06" db="EMBL/GenBank/DDBJ databases">
        <title>Genome sequence of Phormidium yuhuli AB48 isolated from an industrial photobioreactor environment.</title>
        <authorList>
            <person name="Qiu Y."/>
            <person name="Noonan A.J.C."/>
            <person name="Dofher K."/>
            <person name="Koch M."/>
            <person name="Kieft B."/>
            <person name="Lin X."/>
            <person name="Ziels R.M."/>
            <person name="Hallam S.J."/>
        </authorList>
    </citation>
    <scope>NUCLEOTIDE SEQUENCE</scope>
    <source>
        <strain evidence="1">AB48</strain>
    </source>
</reference>
<gene>
    <name evidence="1" type="ORF">NEA10_13635</name>
</gene>
<dbReference type="EMBL" id="CP098611">
    <property type="protein sequence ID" value="USR89897.1"/>
    <property type="molecule type" value="Genomic_DNA"/>
</dbReference>
<dbReference type="Proteomes" id="UP001056708">
    <property type="component" value="Chromosome"/>
</dbReference>
<evidence type="ECO:0000313" key="1">
    <source>
        <dbReference type="EMBL" id="USR89897.1"/>
    </source>
</evidence>
<protein>
    <submittedName>
        <fullName evidence="1">Uncharacterized protein</fullName>
    </submittedName>
</protein>
<dbReference type="RefSeq" id="WP_252661216.1">
    <property type="nucleotide sequence ID" value="NZ_CP098611.1"/>
</dbReference>
<accession>A0ABY5AL80</accession>
<evidence type="ECO:0000313" key="2">
    <source>
        <dbReference type="Proteomes" id="UP001056708"/>
    </source>
</evidence>
<organism evidence="1 2">
    <name type="scientific">Phormidium yuhuli AB48</name>
    <dbReference type="NCBI Taxonomy" id="2940671"/>
    <lineage>
        <taxon>Bacteria</taxon>
        <taxon>Bacillati</taxon>
        <taxon>Cyanobacteriota</taxon>
        <taxon>Cyanophyceae</taxon>
        <taxon>Oscillatoriophycideae</taxon>
        <taxon>Oscillatoriales</taxon>
        <taxon>Oscillatoriaceae</taxon>
        <taxon>Phormidium</taxon>
        <taxon>Phormidium yuhuli</taxon>
    </lineage>
</organism>
<proteinExistence type="predicted"/>
<name>A0ABY5AL80_9CYAN</name>
<keyword evidence="2" id="KW-1185">Reference proteome</keyword>
<sequence length="161" mass="18252">MGTFYSLGIVQDFTAKSTGNTSIEPRNLEVAVGDRLNLDLFSLRQEQGVLLGQLKPGTLEEHLEDFVRTLKQIANQHSRIDEYWNIYGCQWENYPLEYWVMEFKNAQGQGIKLSGMALFLFIEGKVGADEFEIEPLLLNWLFRHSSLENPLAGAVVSIILG</sequence>